<comment type="catalytic activity">
    <reaction evidence="1 9">
        <text>Endohydrolysis of (1-&gt;4)-beta-D-xylosidic linkages in xylans.</text>
        <dbReference type="EC" id="3.2.1.8"/>
    </reaction>
</comment>
<keyword evidence="4 11" id="KW-0732">Signal</keyword>
<dbReference type="Gene3D" id="3.20.20.80">
    <property type="entry name" value="Glycosidases"/>
    <property type="match status" value="1"/>
</dbReference>
<keyword evidence="6 9" id="KW-0119">Carbohydrate metabolism</keyword>
<evidence type="ECO:0000313" key="13">
    <source>
        <dbReference type="EMBL" id="KNY30323.1"/>
    </source>
</evidence>
<dbReference type="GO" id="GO:0030246">
    <property type="term" value="F:carbohydrate binding"/>
    <property type="evidence" value="ECO:0007669"/>
    <property type="project" value="InterPro"/>
</dbReference>
<dbReference type="STRING" id="398512.Bccel_5603"/>
<evidence type="ECO:0000256" key="1">
    <source>
        <dbReference type="ARBA" id="ARBA00000681"/>
    </source>
</evidence>
<name>A0A0L6JWU8_9FIRM</name>
<dbReference type="SMART" id="SM00633">
    <property type="entry name" value="Glyco_10"/>
    <property type="match status" value="1"/>
</dbReference>
<dbReference type="GO" id="GO:0031176">
    <property type="term" value="F:endo-1,4-beta-xylanase activity"/>
    <property type="evidence" value="ECO:0007669"/>
    <property type="project" value="UniProtKB-EC"/>
</dbReference>
<reference evidence="14" key="1">
    <citation type="submission" date="2015-07" db="EMBL/GenBank/DDBJ databases">
        <title>Near-Complete Genome Sequence of the Cellulolytic Bacterium Bacteroides (Pseudobacteroides) cellulosolvens ATCC 35603.</title>
        <authorList>
            <person name="Dassa B."/>
            <person name="Utturkar S.M."/>
            <person name="Klingeman D.M."/>
            <person name="Hurt R.A."/>
            <person name="Keller M."/>
            <person name="Xu J."/>
            <person name="Reddy Y.H.K."/>
            <person name="Borovok I."/>
            <person name="Grinberg I.R."/>
            <person name="Lamed R."/>
            <person name="Zhivin O."/>
            <person name="Bayer E.A."/>
            <person name="Brown S.D."/>
        </authorList>
    </citation>
    <scope>NUCLEOTIDE SEQUENCE [LARGE SCALE GENOMIC DNA]</scope>
    <source>
        <strain evidence="14">DSM 2933</strain>
    </source>
</reference>
<gene>
    <name evidence="13" type="ORF">Bccel_5603</name>
</gene>
<dbReference type="InterPro" id="IPR017853">
    <property type="entry name" value="GH"/>
</dbReference>
<dbReference type="Proteomes" id="UP000036923">
    <property type="component" value="Unassembled WGS sequence"/>
</dbReference>
<evidence type="ECO:0000259" key="12">
    <source>
        <dbReference type="PROSITE" id="PS51760"/>
    </source>
</evidence>
<evidence type="ECO:0000256" key="9">
    <source>
        <dbReference type="RuleBase" id="RU361174"/>
    </source>
</evidence>
<evidence type="ECO:0000256" key="4">
    <source>
        <dbReference type="ARBA" id="ARBA00022729"/>
    </source>
</evidence>
<evidence type="ECO:0000256" key="10">
    <source>
        <dbReference type="SAM" id="MobiDB-lite"/>
    </source>
</evidence>
<keyword evidence="14" id="KW-1185">Reference proteome</keyword>
<protein>
    <recommendedName>
        <fullName evidence="9">Beta-xylanase</fullName>
        <ecNumber evidence="9">3.2.1.8</ecNumber>
    </recommendedName>
</protein>
<keyword evidence="7 9" id="KW-0326">Glycosidase</keyword>
<comment type="caution">
    <text evidence="13">The sequence shown here is derived from an EMBL/GenBank/DDBJ whole genome shotgun (WGS) entry which is preliminary data.</text>
</comment>
<dbReference type="GO" id="GO:0045493">
    <property type="term" value="P:xylan catabolic process"/>
    <property type="evidence" value="ECO:0007669"/>
    <property type="project" value="UniProtKB-KW"/>
</dbReference>
<dbReference type="OrthoDB" id="9809277at2"/>
<dbReference type="RefSeq" id="WP_050753930.1">
    <property type="nucleotide sequence ID" value="NZ_JQKC01000010.1"/>
</dbReference>
<evidence type="ECO:0000256" key="8">
    <source>
        <dbReference type="ARBA" id="ARBA00023326"/>
    </source>
</evidence>
<dbReference type="SUPFAM" id="SSF49344">
    <property type="entry name" value="CBD9-like"/>
    <property type="match status" value="2"/>
</dbReference>
<dbReference type="EMBL" id="LGTC01000001">
    <property type="protein sequence ID" value="KNY30323.1"/>
    <property type="molecule type" value="Genomic_DNA"/>
</dbReference>
<dbReference type="SUPFAM" id="SSF51445">
    <property type="entry name" value="(Trans)glycosidases"/>
    <property type="match status" value="1"/>
</dbReference>
<feature type="region of interest" description="Disordered" evidence="10">
    <location>
        <begin position="29"/>
        <end position="49"/>
    </location>
</feature>
<evidence type="ECO:0000256" key="5">
    <source>
        <dbReference type="ARBA" id="ARBA00022801"/>
    </source>
</evidence>
<dbReference type="InterPro" id="IPR010502">
    <property type="entry name" value="Carb-bd_dom_fam9"/>
</dbReference>
<dbReference type="InterPro" id="IPR001000">
    <property type="entry name" value="GH10_dom"/>
</dbReference>
<dbReference type="InterPro" id="IPR044846">
    <property type="entry name" value="GH10"/>
</dbReference>
<dbReference type="PROSITE" id="PS51257">
    <property type="entry name" value="PROKAR_LIPOPROTEIN"/>
    <property type="match status" value="1"/>
</dbReference>
<proteinExistence type="inferred from homology"/>
<keyword evidence="8 9" id="KW-0624">Polysaccharide degradation</keyword>
<evidence type="ECO:0000256" key="3">
    <source>
        <dbReference type="ARBA" id="ARBA00022651"/>
    </source>
</evidence>
<feature type="chain" id="PRO_5038435254" description="Beta-xylanase" evidence="11">
    <location>
        <begin position="21"/>
        <end position="769"/>
    </location>
</feature>
<dbReference type="PANTHER" id="PTHR31490:SF88">
    <property type="entry name" value="BETA-XYLANASE"/>
    <property type="match status" value="1"/>
</dbReference>
<feature type="compositionally biased region" description="Low complexity" evidence="10">
    <location>
        <begin position="29"/>
        <end position="48"/>
    </location>
</feature>
<dbReference type="EC" id="3.2.1.8" evidence="9"/>
<comment type="similarity">
    <text evidence="2 9">Belongs to the glycosyl hydrolase 10 (cellulase F) family.</text>
</comment>
<dbReference type="PROSITE" id="PS51760">
    <property type="entry name" value="GH10_2"/>
    <property type="match status" value="1"/>
</dbReference>
<keyword evidence="3 13" id="KW-0858">Xylan degradation</keyword>
<feature type="signal peptide" evidence="11">
    <location>
        <begin position="1"/>
        <end position="20"/>
    </location>
</feature>
<dbReference type="AlphaFoldDB" id="A0A0L6JWU8"/>
<sequence precursor="true">MKKLLHLTLSLLFLASFLLAGCSSSNKKPNATASVSPASSSQSSSNVTDNLRQLADQRGMLVGAAIEPNHLDEPQYAKTLKENYNFITPENRMKWGFIHPKKDTFDFKGADKIVDFALDNKMKVRGHTLVWHIENPSWLTSGNFSKEELLKILENHIKTVVGHYKGKVHAWDVVNEVIDVYTLRNTLWLEKIGPEYIEKAFQWAHEADPDAKLYMNDFFIEEKGVKSDYYYKFVKELLDKKVPIDGIGFQCHFDMQTPPDMGSIYDNVKRFVELGLDVDFTEVDFRIYGYGDETQLKNQAEAYSQLMNIALNFDKVKVFTMWGLTDKHSWVPVTYPESGDAHIFDKEYKPKPAYTSLVNALKQGPVKIDYEKLKKEALKKRVVVPPFAANPVSKPPVIDGKYDPDEWKDALVYPFAYNQLNESDQRPPEDLKNVSGSWRIVYNKNKFYGMIERNDNKTVSEAATEYENDCVELFLEHNGEINQIRSLIGQDWSFNPAAGERKAVWSKDGKVVEFSIEMPAEKDLAGITIGWNTALTDSDDFTGGRTSQLYPVSGANTSWQGKDLAALNFVSEQQKPATKEYTLPPFMARKALKAPTIDGVEDPGVWDNAVKYKLAYNQLNLKDQSSPKNNNDCYAEWKAIYDKNTLFLYITRADDKTVTNNADPAENDNVEISIRPEDTVNILRTIVGKDIDTGNYNGKASAAWSKDGKVLEAAVELPVEDLAGTTIPWNLSISDNDSENGKRKFQLYPVLKAANGNSENNLCELSFEK</sequence>
<accession>A0A0L6JWU8</accession>
<dbReference type="PATRIC" id="fig|398512.5.peg.5877"/>
<evidence type="ECO:0000256" key="11">
    <source>
        <dbReference type="SAM" id="SignalP"/>
    </source>
</evidence>
<dbReference type="eggNOG" id="COG3693">
    <property type="taxonomic scope" value="Bacteria"/>
</dbReference>
<feature type="domain" description="GH10" evidence="12">
    <location>
        <begin position="45"/>
        <end position="360"/>
    </location>
</feature>
<dbReference type="Pfam" id="PF06452">
    <property type="entry name" value="CBM9_1"/>
    <property type="match status" value="2"/>
</dbReference>
<dbReference type="PANTHER" id="PTHR31490">
    <property type="entry name" value="GLYCOSYL HYDROLASE"/>
    <property type="match status" value="1"/>
</dbReference>
<evidence type="ECO:0000256" key="7">
    <source>
        <dbReference type="ARBA" id="ARBA00023295"/>
    </source>
</evidence>
<dbReference type="Gene3D" id="2.60.40.1190">
    <property type="match status" value="2"/>
</dbReference>
<evidence type="ECO:0000313" key="14">
    <source>
        <dbReference type="Proteomes" id="UP000036923"/>
    </source>
</evidence>
<evidence type="ECO:0000256" key="6">
    <source>
        <dbReference type="ARBA" id="ARBA00023277"/>
    </source>
</evidence>
<dbReference type="Pfam" id="PF00331">
    <property type="entry name" value="Glyco_hydro_10"/>
    <property type="match status" value="1"/>
</dbReference>
<organism evidence="13 14">
    <name type="scientific">Pseudobacteroides cellulosolvens ATCC 35603 = DSM 2933</name>
    <dbReference type="NCBI Taxonomy" id="398512"/>
    <lineage>
        <taxon>Bacteria</taxon>
        <taxon>Bacillati</taxon>
        <taxon>Bacillota</taxon>
        <taxon>Clostridia</taxon>
        <taxon>Eubacteriales</taxon>
        <taxon>Oscillospiraceae</taxon>
        <taxon>Pseudobacteroides</taxon>
    </lineage>
</organism>
<evidence type="ECO:0000256" key="2">
    <source>
        <dbReference type="ARBA" id="ARBA00007495"/>
    </source>
</evidence>
<keyword evidence="5 9" id="KW-0378">Hydrolase</keyword>
<dbReference type="PRINTS" id="PR00134">
    <property type="entry name" value="GLHYDRLASE10"/>
</dbReference>